<accession>A0ABT3X0K6</accession>
<comment type="caution">
    <text evidence="2">The sequence shown here is derived from an EMBL/GenBank/DDBJ whole genome shotgun (WGS) entry which is preliminary data.</text>
</comment>
<keyword evidence="3" id="KW-1185">Reference proteome</keyword>
<evidence type="ECO:0000313" key="3">
    <source>
        <dbReference type="Proteomes" id="UP001208017"/>
    </source>
</evidence>
<dbReference type="SUPFAM" id="SSF54909">
    <property type="entry name" value="Dimeric alpha+beta barrel"/>
    <property type="match status" value="1"/>
</dbReference>
<feature type="domain" description="DUF4937" evidence="1">
    <location>
        <begin position="2"/>
        <end position="90"/>
    </location>
</feature>
<dbReference type="RefSeq" id="WP_267151689.1">
    <property type="nucleotide sequence ID" value="NZ_JAPMLT010000004.1"/>
</dbReference>
<evidence type="ECO:0000313" key="2">
    <source>
        <dbReference type="EMBL" id="MCX7570444.1"/>
    </source>
</evidence>
<dbReference type="EMBL" id="JAPMLT010000004">
    <property type="protein sequence ID" value="MCX7570444.1"/>
    <property type="molecule type" value="Genomic_DNA"/>
</dbReference>
<organism evidence="2 3">
    <name type="scientific">Tumebacillus lacus</name>
    <dbReference type="NCBI Taxonomy" id="2995335"/>
    <lineage>
        <taxon>Bacteria</taxon>
        <taxon>Bacillati</taxon>
        <taxon>Bacillota</taxon>
        <taxon>Bacilli</taxon>
        <taxon>Bacillales</taxon>
        <taxon>Alicyclobacillaceae</taxon>
        <taxon>Tumebacillus</taxon>
    </lineage>
</organism>
<dbReference type="InterPro" id="IPR032555">
    <property type="entry name" value="DUF4937"/>
</dbReference>
<dbReference type="InterPro" id="IPR011008">
    <property type="entry name" value="Dimeric_a/b-barrel"/>
</dbReference>
<protein>
    <submittedName>
        <fullName evidence="2">YdbC family protein</fullName>
    </submittedName>
</protein>
<name>A0ABT3X0K6_9BACL</name>
<sequence length="214" mass="24090">MIVKWITCAVPEEERTAFAKAQSEWSALASVAGFGGQVGGWNLRDPHQACILALWRDADEYRRFMAEEHDRIVERSEQGRTYSSIAVSLFESVIEIPGSERTIQEALSSGRVLRVADCRIGAGREPSFYAVQREIWNPAMLATSGQLGGLVSRERLTEGESQRHLVTSFWTHAAAHDDYVAKRESALRKQAQIERDVEEMRSTLILLEPSWRVG</sequence>
<gene>
    <name evidence="2" type="ORF">OS242_10770</name>
</gene>
<reference evidence="2 3" key="1">
    <citation type="submission" date="2022-11" db="EMBL/GenBank/DDBJ databases">
        <title>Study of microbial diversity in lake waters.</title>
        <authorList>
            <person name="Zhang J."/>
        </authorList>
    </citation>
    <scope>NUCLEOTIDE SEQUENCE [LARGE SCALE GENOMIC DNA]</scope>
    <source>
        <strain evidence="2 3">DT12</strain>
    </source>
</reference>
<evidence type="ECO:0000259" key="1">
    <source>
        <dbReference type="Pfam" id="PF16291"/>
    </source>
</evidence>
<dbReference type="Pfam" id="PF16291">
    <property type="entry name" value="DUF4937"/>
    <property type="match status" value="1"/>
</dbReference>
<dbReference type="Proteomes" id="UP001208017">
    <property type="component" value="Unassembled WGS sequence"/>
</dbReference>
<proteinExistence type="predicted"/>